<evidence type="ECO:0000256" key="1">
    <source>
        <dbReference type="ARBA" id="ARBA00022614"/>
    </source>
</evidence>
<evidence type="ECO:0000256" key="3">
    <source>
        <dbReference type="SAM" id="MobiDB-lite"/>
    </source>
</evidence>
<dbReference type="PANTHER" id="PTHR47566">
    <property type="match status" value="1"/>
</dbReference>
<dbReference type="GO" id="GO:0031028">
    <property type="term" value="P:septation initiation signaling"/>
    <property type="evidence" value="ECO:0007669"/>
    <property type="project" value="TreeGrafter"/>
</dbReference>
<feature type="region of interest" description="Disordered" evidence="3">
    <location>
        <begin position="788"/>
        <end position="901"/>
    </location>
</feature>
<keyword evidence="2" id="KW-0677">Repeat</keyword>
<dbReference type="Gene3D" id="3.80.10.10">
    <property type="entry name" value="Ribonuclease Inhibitor"/>
    <property type="match status" value="1"/>
</dbReference>
<protein>
    <recommendedName>
        <fullName evidence="6">Septation initiation network scaffold protein cdc11</fullName>
    </recommendedName>
</protein>
<dbReference type="GO" id="GO:0035591">
    <property type="term" value="F:signaling adaptor activity"/>
    <property type="evidence" value="ECO:0007669"/>
    <property type="project" value="TreeGrafter"/>
</dbReference>
<dbReference type="Proteomes" id="UP000309038">
    <property type="component" value="Unassembled WGS sequence"/>
</dbReference>
<dbReference type="EMBL" id="SGPJ01000075">
    <property type="protein sequence ID" value="THG99578.1"/>
    <property type="molecule type" value="Genomic_DNA"/>
</dbReference>
<organism evidence="4 5">
    <name type="scientific">Hermanssonia centrifuga</name>
    <dbReference type="NCBI Taxonomy" id="98765"/>
    <lineage>
        <taxon>Eukaryota</taxon>
        <taxon>Fungi</taxon>
        <taxon>Dikarya</taxon>
        <taxon>Basidiomycota</taxon>
        <taxon>Agaricomycotina</taxon>
        <taxon>Agaricomycetes</taxon>
        <taxon>Polyporales</taxon>
        <taxon>Meruliaceae</taxon>
        <taxon>Hermanssonia</taxon>
    </lineage>
</organism>
<accession>A0A4S4KM61</accession>
<feature type="compositionally biased region" description="Low complexity" evidence="3">
    <location>
        <begin position="888"/>
        <end position="897"/>
    </location>
</feature>
<dbReference type="SMART" id="SM00369">
    <property type="entry name" value="LRR_TYP"/>
    <property type="match status" value="4"/>
</dbReference>
<dbReference type="InterPro" id="IPR052574">
    <property type="entry name" value="CDIRP"/>
</dbReference>
<evidence type="ECO:0008006" key="6">
    <source>
        <dbReference type="Google" id="ProtNLM"/>
    </source>
</evidence>
<feature type="region of interest" description="Disordered" evidence="3">
    <location>
        <begin position="1"/>
        <end position="74"/>
    </location>
</feature>
<dbReference type="InterPro" id="IPR003591">
    <property type="entry name" value="Leu-rich_rpt_typical-subtyp"/>
</dbReference>
<dbReference type="GO" id="GO:1902412">
    <property type="term" value="P:regulation of mitotic cytokinesis"/>
    <property type="evidence" value="ECO:0007669"/>
    <property type="project" value="TreeGrafter"/>
</dbReference>
<comment type="caution">
    <text evidence="4">The sequence shown here is derived from an EMBL/GenBank/DDBJ whole genome shotgun (WGS) entry which is preliminary data.</text>
</comment>
<dbReference type="SUPFAM" id="SSF52058">
    <property type="entry name" value="L domain-like"/>
    <property type="match status" value="1"/>
</dbReference>
<dbReference type="AlphaFoldDB" id="A0A4S4KM61"/>
<feature type="compositionally biased region" description="Polar residues" evidence="3">
    <location>
        <begin position="34"/>
        <end position="67"/>
    </location>
</feature>
<dbReference type="PROSITE" id="PS51450">
    <property type="entry name" value="LRR"/>
    <property type="match status" value="2"/>
</dbReference>
<dbReference type="InterPro" id="IPR001611">
    <property type="entry name" value="Leu-rich_rpt"/>
</dbReference>
<proteinExistence type="predicted"/>
<gene>
    <name evidence="4" type="ORF">EW026_g2792</name>
</gene>
<feature type="region of interest" description="Disordered" evidence="3">
    <location>
        <begin position="326"/>
        <end position="378"/>
    </location>
</feature>
<evidence type="ECO:0000313" key="4">
    <source>
        <dbReference type="EMBL" id="THG99578.1"/>
    </source>
</evidence>
<feature type="compositionally biased region" description="Basic and acidic residues" evidence="3">
    <location>
        <begin position="340"/>
        <end position="349"/>
    </location>
</feature>
<dbReference type="InterPro" id="IPR032675">
    <property type="entry name" value="LRR_dom_sf"/>
</dbReference>
<keyword evidence="5" id="KW-1185">Reference proteome</keyword>
<sequence>MADHGRPAWQTEELEDEWVSQDDLDDLEPDEGQHSANIQHTISDVSFTDSITGSTQDEHNNVASSSPKPGRGTFLIREDVPALPLLAKTPGKGKKGMGNNLFSQLAIEKMFEPPSPPSEQPNPPIPTFRTSAPAIPSRLSQVFVPSEDSYTTQDDGELYRAGSVDITDPAMGEDAIVTDFKFTFAPPGPSPLFPSTLLPNAQSTPGPPHMTCTTPNDRPLRLFHRQFDTFTRDHMSGLIDSIVVDTPSAGSNSAFSKQTSSSSISPPFKGSVSRLRSAKRLKLSPASDFANQRDGAATILRPPTIRTDYVGESKIFMEQLKQRQDFSTISTVSTEPPPGDQRDSPENRALRVPSRRQSSLSNPENHSSKETAWTASSSPKATVSSLAFRQNGANLLAQIRNDVKSHKRLLSLDTEASQVTHVEERPHDFAVSPNAGEDTEAVTFEGDTEIIEDVTKGGPVETTESIRARARQKASPRKLLRRLSAADEVDRELAQDISNVSLDSEGMLDQFPAPPVARIEFDPTTLAVPTSQVPNYPTASVRRNDDLTRFVSSSTASGTTATGSAASFVKHQGPKFMKHITPSDVPSLPDRVGKMVFDKELLKWVKASPDLNVEHVPEMNDSEDPFKDFDSIHEDDVEKAAGKPLDEDGGEDMDLLSTELEKSRIVDVPTDSEMEDEEEMELTSFTFDHRATRSEQDAEAGNLPLEDEKITETTGQFSTVDLQSDHSIVDCDVRQDPIISRTDEPALQDTPPHMLAPRVGNVLTTPRATARTWQGPAPTPIIRSAMKSSSITPVSALKKPEQSQIHTPANKTRHRRSVSFSDGKRDGPIVGIGKSIPTPETTACTEDESSSEVSGLDPDNALQPSRATKRISDMLDGLGDSFDDESPSKASSAKSSSGELQPLHPFEPYWDQLSTIDLSRKNIDSVVRLKEFLPHLDSLVLNSNHLSWLSGIPRCVRTLSVASNCLTSVTSFSHLVNLENLDISGNNIDSLRQLECLRHLRELRADRNMIDNIDGLQKMDGLVKLSLEGNCIQDIDLTHFSCSLDIRDVRDVKRLYLSAEFSRLVPNVRVLNLNYNFLQDIGPLQGLTRLRKLTIIGSRIKATKQLVRVLKGMLDIEMVDFSFIMALSGPGLYYHAGHGAFAAIGGGSVGRFFAALF</sequence>
<feature type="compositionally biased region" description="Polar residues" evidence="3">
    <location>
        <begin position="355"/>
        <end position="378"/>
    </location>
</feature>
<name>A0A4S4KM61_9APHY</name>
<dbReference type="GO" id="GO:0061499">
    <property type="term" value="C:outer plaque of mitotic spindle pole body"/>
    <property type="evidence" value="ECO:0007669"/>
    <property type="project" value="TreeGrafter"/>
</dbReference>
<feature type="compositionally biased region" description="Low complexity" evidence="3">
    <location>
        <begin position="251"/>
        <end position="271"/>
    </location>
</feature>
<feature type="region of interest" description="Disordered" evidence="3">
    <location>
        <begin position="249"/>
        <end position="271"/>
    </location>
</feature>
<keyword evidence="1" id="KW-0433">Leucine-rich repeat</keyword>
<reference evidence="4 5" key="1">
    <citation type="submission" date="2019-02" db="EMBL/GenBank/DDBJ databases">
        <title>Genome sequencing of the rare red list fungi Phlebia centrifuga.</title>
        <authorList>
            <person name="Buettner E."/>
            <person name="Kellner H."/>
        </authorList>
    </citation>
    <scope>NUCLEOTIDE SEQUENCE [LARGE SCALE GENOMIC DNA]</scope>
    <source>
        <strain evidence="4 5">DSM 108282</strain>
    </source>
</reference>
<evidence type="ECO:0000313" key="5">
    <source>
        <dbReference type="Proteomes" id="UP000309038"/>
    </source>
</evidence>
<dbReference type="PANTHER" id="PTHR47566:SF1">
    <property type="entry name" value="PROTEIN NUD1"/>
    <property type="match status" value="1"/>
</dbReference>
<evidence type="ECO:0000256" key="2">
    <source>
        <dbReference type="ARBA" id="ARBA00022737"/>
    </source>
</evidence>
<feature type="compositionally biased region" description="Acidic residues" evidence="3">
    <location>
        <begin position="12"/>
        <end position="30"/>
    </location>
</feature>